<dbReference type="FunCoup" id="E4XVA7">
    <property type="interactions" value="183"/>
</dbReference>
<dbReference type="GO" id="GO:0102158">
    <property type="term" value="F:very-long-chain (3R)-3-hydroxyacyl-CoA dehydratase activity"/>
    <property type="evidence" value="ECO:0007669"/>
    <property type="project" value="UniProtKB-EC"/>
</dbReference>
<keyword evidence="5 15" id="KW-0444">Lipid biosynthesis</keyword>
<reference evidence="16" key="1">
    <citation type="journal article" date="2010" name="Science">
        <title>Plasticity of animal genome architecture unmasked by rapid evolution of a pelagic tunicate.</title>
        <authorList>
            <person name="Denoeud F."/>
            <person name="Henriet S."/>
            <person name="Mungpakdee S."/>
            <person name="Aury J.M."/>
            <person name="Da Silva C."/>
            <person name="Brinkmann H."/>
            <person name="Mikhaleva J."/>
            <person name="Olsen L.C."/>
            <person name="Jubin C."/>
            <person name="Canestro C."/>
            <person name="Bouquet J.M."/>
            <person name="Danks G."/>
            <person name="Poulain J."/>
            <person name="Campsteijn C."/>
            <person name="Adamski M."/>
            <person name="Cross I."/>
            <person name="Yadetie F."/>
            <person name="Muffato M."/>
            <person name="Louis A."/>
            <person name="Butcher S."/>
            <person name="Tsagkogeorga G."/>
            <person name="Konrad A."/>
            <person name="Singh S."/>
            <person name="Jensen M.F."/>
            <person name="Cong E.H."/>
            <person name="Eikeseth-Otteraa H."/>
            <person name="Noel B."/>
            <person name="Anthouard V."/>
            <person name="Porcel B.M."/>
            <person name="Kachouri-Lafond R."/>
            <person name="Nishino A."/>
            <person name="Ugolini M."/>
            <person name="Chourrout P."/>
            <person name="Nishida H."/>
            <person name="Aasland R."/>
            <person name="Huzurbazar S."/>
            <person name="Westhof E."/>
            <person name="Delsuc F."/>
            <person name="Lehrach H."/>
            <person name="Reinhardt R."/>
            <person name="Weissenbach J."/>
            <person name="Roy S.W."/>
            <person name="Artiguenave F."/>
            <person name="Postlethwait J.H."/>
            <person name="Manak J.R."/>
            <person name="Thompson E.M."/>
            <person name="Jaillon O."/>
            <person name="Du Pasquier L."/>
            <person name="Boudinot P."/>
            <person name="Liberles D.A."/>
            <person name="Volff J.N."/>
            <person name="Philippe H."/>
            <person name="Lenhard B."/>
            <person name="Roest Crollius H."/>
            <person name="Wincker P."/>
            <person name="Chourrout D."/>
        </authorList>
    </citation>
    <scope>NUCLEOTIDE SEQUENCE [LARGE SCALE GENOMIC DNA]</scope>
</reference>
<keyword evidence="12 15" id="KW-0456">Lyase</keyword>
<comment type="subcellular location">
    <subcellularLocation>
        <location evidence="15">Endoplasmic reticulum membrane</location>
        <topology evidence="15">Multi-pass membrane protein</topology>
    </subcellularLocation>
    <subcellularLocation>
        <location evidence="1">Membrane</location>
        <topology evidence="1">Multi-pass membrane protein</topology>
    </subcellularLocation>
</comment>
<evidence type="ECO:0000256" key="13">
    <source>
        <dbReference type="ARBA" id="ARBA00023688"/>
    </source>
</evidence>
<keyword evidence="9 15" id="KW-0443">Lipid metabolism</keyword>
<dbReference type="GO" id="GO:0030148">
    <property type="term" value="P:sphingolipid biosynthetic process"/>
    <property type="evidence" value="ECO:0007669"/>
    <property type="project" value="TreeGrafter"/>
</dbReference>
<evidence type="ECO:0000256" key="2">
    <source>
        <dbReference type="ARBA" id="ARBA00005194"/>
    </source>
</evidence>
<comment type="catalytic activity">
    <reaction evidence="14">
        <text>a very-long-chain (3R)-3-hydroxyacyl-CoA = a very-long-chain (2E)-enoyl-CoA + H2O</text>
        <dbReference type="Rhea" id="RHEA:45812"/>
        <dbReference type="ChEBI" id="CHEBI:15377"/>
        <dbReference type="ChEBI" id="CHEBI:83728"/>
        <dbReference type="ChEBI" id="CHEBI:85440"/>
        <dbReference type="EC" id="4.2.1.134"/>
    </reaction>
    <physiologicalReaction direction="left-to-right" evidence="14">
        <dbReference type="Rhea" id="RHEA:45813"/>
    </physiologicalReaction>
</comment>
<evidence type="ECO:0000256" key="10">
    <source>
        <dbReference type="ARBA" id="ARBA00023136"/>
    </source>
</evidence>
<keyword evidence="7 15" id="KW-0276">Fatty acid metabolism</keyword>
<proteinExistence type="inferred from homology"/>
<dbReference type="InParanoid" id="E4XVA7"/>
<gene>
    <name evidence="16" type="ORF">GSOID_T00005433001</name>
</gene>
<comment type="catalytic activity">
    <reaction evidence="13">
        <text>(3R)-hydroxyhexadecanoyl-CoA = (2E)-hexadecenoyl-CoA + H2O</text>
        <dbReference type="Rhea" id="RHEA:39159"/>
        <dbReference type="ChEBI" id="CHEBI:15377"/>
        <dbReference type="ChEBI" id="CHEBI:61526"/>
        <dbReference type="ChEBI" id="CHEBI:74278"/>
    </reaction>
    <physiologicalReaction direction="left-to-right" evidence="13">
        <dbReference type="Rhea" id="RHEA:39160"/>
    </physiologicalReaction>
</comment>
<dbReference type="OrthoDB" id="46988at2759"/>
<keyword evidence="15" id="KW-0256">Endoplasmic reticulum</keyword>
<comment type="pathway">
    <text evidence="2 15">Lipid metabolism; fatty acid biosynthesis.</text>
</comment>
<evidence type="ECO:0000256" key="11">
    <source>
        <dbReference type="ARBA" id="ARBA00023160"/>
    </source>
</evidence>
<evidence type="ECO:0000313" key="16">
    <source>
        <dbReference type="EMBL" id="CBY13638.1"/>
    </source>
</evidence>
<dbReference type="PANTHER" id="PTHR11035">
    <property type="entry name" value="VERY-LONG-CHAIN (3R)-3-HYDROXYACYL-COA DEHYDRATASE"/>
    <property type="match status" value="1"/>
</dbReference>
<organism evidence="16">
    <name type="scientific">Oikopleura dioica</name>
    <name type="common">Tunicate</name>
    <dbReference type="NCBI Taxonomy" id="34765"/>
    <lineage>
        <taxon>Eukaryota</taxon>
        <taxon>Metazoa</taxon>
        <taxon>Chordata</taxon>
        <taxon>Tunicata</taxon>
        <taxon>Appendicularia</taxon>
        <taxon>Copelata</taxon>
        <taxon>Oikopleuridae</taxon>
        <taxon>Oikopleura</taxon>
    </lineage>
</organism>
<dbReference type="InterPro" id="IPR007482">
    <property type="entry name" value="Tyr_Pase-like_PTPLA"/>
</dbReference>
<dbReference type="Proteomes" id="UP000001307">
    <property type="component" value="Unassembled WGS sequence"/>
</dbReference>
<dbReference type="GO" id="GO:0042761">
    <property type="term" value="P:very long-chain fatty acid biosynthetic process"/>
    <property type="evidence" value="ECO:0007669"/>
    <property type="project" value="TreeGrafter"/>
</dbReference>
<evidence type="ECO:0000256" key="12">
    <source>
        <dbReference type="ARBA" id="ARBA00023239"/>
    </source>
</evidence>
<feature type="transmembrane region" description="Helical" evidence="15">
    <location>
        <begin position="98"/>
        <end position="121"/>
    </location>
</feature>
<dbReference type="GO" id="GO:0030497">
    <property type="term" value="P:fatty acid elongation"/>
    <property type="evidence" value="ECO:0007669"/>
    <property type="project" value="TreeGrafter"/>
</dbReference>
<keyword evidence="6 15" id="KW-0812">Transmembrane</keyword>
<keyword evidence="11 15" id="KW-0275">Fatty acid biosynthesis</keyword>
<keyword evidence="10 15" id="KW-0472">Membrane</keyword>
<feature type="transmembrane region" description="Helical" evidence="15">
    <location>
        <begin position="74"/>
        <end position="92"/>
    </location>
</feature>
<dbReference type="UniPathway" id="UPA00094"/>
<evidence type="ECO:0000256" key="6">
    <source>
        <dbReference type="ARBA" id="ARBA00022692"/>
    </source>
</evidence>
<evidence type="ECO:0000256" key="8">
    <source>
        <dbReference type="ARBA" id="ARBA00022989"/>
    </source>
</evidence>
<evidence type="ECO:0000256" key="7">
    <source>
        <dbReference type="ARBA" id="ARBA00022832"/>
    </source>
</evidence>
<evidence type="ECO:0000256" key="3">
    <source>
        <dbReference type="ARBA" id="ARBA00007811"/>
    </source>
</evidence>
<evidence type="ECO:0000256" key="5">
    <source>
        <dbReference type="ARBA" id="ARBA00022516"/>
    </source>
</evidence>
<evidence type="ECO:0000313" key="17">
    <source>
        <dbReference type="Proteomes" id="UP000001307"/>
    </source>
</evidence>
<feature type="transmembrane region" description="Helical" evidence="15">
    <location>
        <begin position="48"/>
        <end position="67"/>
    </location>
</feature>
<feature type="transmembrane region" description="Helical" evidence="15">
    <location>
        <begin position="133"/>
        <end position="161"/>
    </location>
</feature>
<feature type="transmembrane region" description="Helical" evidence="15">
    <location>
        <begin position="181"/>
        <end position="200"/>
    </location>
</feature>
<dbReference type="AlphaFoldDB" id="E4XVA7"/>
<evidence type="ECO:0000256" key="15">
    <source>
        <dbReference type="RuleBase" id="RU363109"/>
    </source>
</evidence>
<dbReference type="GO" id="GO:0005789">
    <property type="term" value="C:endoplasmic reticulum membrane"/>
    <property type="evidence" value="ECO:0007669"/>
    <property type="project" value="UniProtKB-SubCell"/>
</dbReference>
<comment type="similarity">
    <text evidence="3 15">Belongs to the very long-chain fatty acids dehydratase HACD family.</text>
</comment>
<comment type="function">
    <text evidence="15">Catalyzes the third of the four reactions of the long-chain fatty acids elongation cycle. This endoplasmic reticulum-bound enzymatic process, allows the addition of two carbons to the chain of long- and very long-chain fatty acids/VLCFAs per cycle. This enzyme catalyzes the dehydration of the 3-hydroxyacyl-CoA intermediate into trans-2,3-enoyl-CoA, within each cycle of fatty acid elongation. Thereby, it participates to the production of VLCFAs of different chain lengths that are involved in multiple biological processes as precursors of membrane lipids and lipid mediators.</text>
</comment>
<dbReference type="Pfam" id="PF04387">
    <property type="entry name" value="PTPLA"/>
    <property type="match status" value="1"/>
</dbReference>
<name>E4XVA7_OIKDI</name>
<dbReference type="PANTHER" id="PTHR11035:SF3">
    <property type="entry name" value="VERY-LONG-CHAIN (3R)-3-HYDROXYACYL-COA DEHYDRATASE"/>
    <property type="match status" value="1"/>
</dbReference>
<protein>
    <recommendedName>
        <fullName evidence="4 15">Very-long-chain (3R)-3-hydroxyacyl-CoA dehydratase</fullName>
        <ecNumber evidence="4 15">4.2.1.134</ecNumber>
    </recommendedName>
</protein>
<evidence type="ECO:0000256" key="9">
    <source>
        <dbReference type="ARBA" id="ARBA00023098"/>
    </source>
</evidence>
<dbReference type="EC" id="4.2.1.134" evidence="4 15"/>
<keyword evidence="8 15" id="KW-1133">Transmembrane helix</keyword>
<sequence length="223" mass="25431">MNGLHRAYLLLYNVILAAGWASIGWAAVREYNQSGHVNHLFRATEKSLFIFQTAAVLEVLNAALGLVKSSVMITAFQVASRLFLIWGVLSPVPQTQNSLGYVLILCAWTVTEVIRYTFYALNQLNMTPYLLTYLRYTLFIILYPMGVTGELICIAKALPVVLSAKLYSWGLPNAWNLSFDYYYVLIGVIPLYVIFFPQLYSHMFRQRKKILSPRSVDKEVKSR</sequence>
<accession>E4XVA7</accession>
<evidence type="ECO:0000256" key="1">
    <source>
        <dbReference type="ARBA" id="ARBA00004141"/>
    </source>
</evidence>
<evidence type="ECO:0000256" key="4">
    <source>
        <dbReference type="ARBA" id="ARBA00013122"/>
    </source>
</evidence>
<dbReference type="EMBL" id="FN653206">
    <property type="protein sequence ID" value="CBY13638.1"/>
    <property type="molecule type" value="Genomic_DNA"/>
</dbReference>
<evidence type="ECO:0000256" key="14">
    <source>
        <dbReference type="ARBA" id="ARBA00023727"/>
    </source>
</evidence>
<feature type="transmembrane region" description="Helical" evidence="15">
    <location>
        <begin position="7"/>
        <end position="28"/>
    </location>
</feature>
<keyword evidence="17" id="KW-1185">Reference proteome</keyword>